<dbReference type="PANTHER" id="PTHR33734:SF35">
    <property type="entry name" value="LYSM DOMAIN-CONTAINING GPI-ANCHORED PROTEIN 1"/>
    <property type="match status" value="1"/>
</dbReference>
<accession>A0A4S8IIU0</accession>
<evidence type="ECO:0000313" key="5">
    <source>
        <dbReference type="Proteomes" id="UP000317650"/>
    </source>
</evidence>
<gene>
    <name evidence="4" type="ORF">C4D60_Mb09t14170</name>
</gene>
<evidence type="ECO:0000256" key="1">
    <source>
        <dbReference type="SAM" id="Phobius"/>
    </source>
</evidence>
<reference evidence="4 5" key="1">
    <citation type="journal article" date="2019" name="Nat. Plants">
        <title>Genome sequencing of Musa balbisiana reveals subgenome evolution and function divergence in polyploid bananas.</title>
        <authorList>
            <person name="Yao X."/>
        </authorList>
    </citation>
    <scope>NUCLEOTIDE SEQUENCE [LARGE SCALE GENOMIC DNA]</scope>
    <source>
        <strain evidence="5">cv. DH-PKW</strain>
        <tissue evidence="4">Leaves</tissue>
    </source>
</reference>
<sequence>MEEKHLLLLFISLSLLAGAAMAKSTIEPCTGTDACPALLGYTLYADLKVAEVAALFQIDPVALLAANAIDIAVPDAENHILPAGLFLRVPASCSCSGGIRRSISTSYTVRPADTLGSIAGSVYAGLTSPDQIREANDIPDPADLDAGSTLVIPLPCSCFNSTDNFLPAIYLSYVVQQGDSVSAIAARYATTVTDIMTVNAMGSPSIRPGDILAVPLPACASMFPNSASDYGMVVANGTYAITASHCVQCSCGPGNLNLYCTPASLAVSCSSMQCSNSNLMLGNFTSQQTSAGCSVTSCNYGGFVNGSIVTRLTTSLQPQCPGKHQFPPVIAPPTTVLHDSFLAPSPSPAQAGGTVTNPRSSVPGTFGLPGVSPSSGPAGSISEASIVSPFCSCASMFPNSASDYGMVVANGTYAITASHCVQCSCGPGNLNLYCTPASLAVSCSSMQCSNSNLMLGNFTSQQTSAGCSVTSCNYGGFVNGSIVTRLTTSLQPQCPGKHQFPPVIAPPTTVLHDSFLAPSPSPAQAGGTVTNPRSSVPGTFGLPGVSPSSGPAGSISEASIVSPFCCILCLFAFSLVHFNFLY</sequence>
<protein>
    <recommendedName>
        <fullName evidence="3">LysM domain-containing protein</fullName>
    </recommendedName>
</protein>
<dbReference type="AlphaFoldDB" id="A0A4S8IIU0"/>
<dbReference type="PROSITE" id="PS51782">
    <property type="entry name" value="LYSM"/>
    <property type="match status" value="2"/>
</dbReference>
<evidence type="ECO:0000259" key="3">
    <source>
        <dbReference type="PROSITE" id="PS51782"/>
    </source>
</evidence>
<evidence type="ECO:0000313" key="4">
    <source>
        <dbReference type="EMBL" id="THU47312.1"/>
    </source>
</evidence>
<comment type="caution">
    <text evidence="4">The sequence shown here is derived from an EMBL/GenBank/DDBJ whole genome shotgun (WGS) entry which is preliminary data.</text>
</comment>
<evidence type="ECO:0000256" key="2">
    <source>
        <dbReference type="SAM" id="SignalP"/>
    </source>
</evidence>
<name>A0A4S8IIU0_MUSBA</name>
<dbReference type="SUPFAM" id="SSF54106">
    <property type="entry name" value="LysM domain"/>
    <property type="match status" value="1"/>
</dbReference>
<feature type="signal peptide" evidence="2">
    <location>
        <begin position="1"/>
        <end position="22"/>
    </location>
</feature>
<dbReference type="InterPro" id="IPR036779">
    <property type="entry name" value="LysM_dom_sf"/>
</dbReference>
<organism evidence="4 5">
    <name type="scientific">Musa balbisiana</name>
    <name type="common">Banana</name>
    <dbReference type="NCBI Taxonomy" id="52838"/>
    <lineage>
        <taxon>Eukaryota</taxon>
        <taxon>Viridiplantae</taxon>
        <taxon>Streptophyta</taxon>
        <taxon>Embryophyta</taxon>
        <taxon>Tracheophyta</taxon>
        <taxon>Spermatophyta</taxon>
        <taxon>Magnoliopsida</taxon>
        <taxon>Liliopsida</taxon>
        <taxon>Zingiberales</taxon>
        <taxon>Musaceae</taxon>
        <taxon>Musa</taxon>
    </lineage>
</organism>
<feature type="transmembrane region" description="Helical" evidence="1">
    <location>
        <begin position="560"/>
        <end position="581"/>
    </location>
</feature>
<feature type="domain" description="LysM" evidence="3">
    <location>
        <begin position="171"/>
        <end position="214"/>
    </location>
</feature>
<proteinExistence type="predicted"/>
<keyword evidence="1" id="KW-1133">Transmembrane helix</keyword>
<dbReference type="SMART" id="SM00257">
    <property type="entry name" value="LysM"/>
    <property type="match status" value="2"/>
</dbReference>
<keyword evidence="2" id="KW-0732">Signal</keyword>
<dbReference type="Gene3D" id="3.10.350.10">
    <property type="entry name" value="LysM domain"/>
    <property type="match status" value="2"/>
</dbReference>
<dbReference type="InterPro" id="IPR018392">
    <property type="entry name" value="LysM"/>
</dbReference>
<dbReference type="STRING" id="52838.A0A4S8IIU0"/>
<keyword evidence="5" id="KW-1185">Reference proteome</keyword>
<dbReference type="Proteomes" id="UP000317650">
    <property type="component" value="Chromosome 9"/>
</dbReference>
<dbReference type="EMBL" id="PYDT01000010">
    <property type="protein sequence ID" value="THU47312.1"/>
    <property type="molecule type" value="Genomic_DNA"/>
</dbReference>
<keyword evidence="1" id="KW-0472">Membrane</keyword>
<dbReference type="PANTHER" id="PTHR33734">
    <property type="entry name" value="LYSM DOMAIN-CONTAINING GPI-ANCHORED PROTEIN 2"/>
    <property type="match status" value="1"/>
</dbReference>
<feature type="domain" description="LysM" evidence="3">
    <location>
        <begin position="105"/>
        <end position="152"/>
    </location>
</feature>
<dbReference type="CDD" id="cd00118">
    <property type="entry name" value="LysM"/>
    <property type="match status" value="2"/>
</dbReference>
<dbReference type="Pfam" id="PF01476">
    <property type="entry name" value="LysM"/>
    <property type="match status" value="2"/>
</dbReference>
<keyword evidence="1" id="KW-0812">Transmembrane</keyword>
<feature type="chain" id="PRO_5021000752" description="LysM domain-containing protein" evidence="2">
    <location>
        <begin position="23"/>
        <end position="582"/>
    </location>
</feature>